<dbReference type="Pfam" id="PF06477">
    <property type="entry name" value="DUF1091"/>
    <property type="match status" value="1"/>
</dbReference>
<reference evidence="2 3" key="1">
    <citation type="journal article" date="2007" name="Nature">
        <title>Evolution of genes and genomes on the Drosophila phylogeny.</title>
        <authorList>
            <consortium name="Drosophila 12 Genomes Consortium"/>
            <person name="Clark A.G."/>
            <person name="Eisen M.B."/>
            <person name="Smith D.R."/>
            <person name="Bergman C.M."/>
            <person name="Oliver B."/>
            <person name="Markow T.A."/>
            <person name="Kaufman T.C."/>
            <person name="Kellis M."/>
            <person name="Gelbart W."/>
            <person name="Iyer V.N."/>
            <person name="Pollard D.A."/>
            <person name="Sackton T.B."/>
            <person name="Larracuente A.M."/>
            <person name="Singh N.D."/>
            <person name="Abad J.P."/>
            <person name="Abt D.N."/>
            <person name="Adryan B."/>
            <person name="Aguade M."/>
            <person name="Akashi H."/>
            <person name="Anderson W.W."/>
            <person name="Aquadro C.F."/>
            <person name="Ardell D.H."/>
            <person name="Arguello R."/>
            <person name="Artieri C.G."/>
            <person name="Barbash D.A."/>
            <person name="Barker D."/>
            <person name="Barsanti P."/>
            <person name="Batterham P."/>
            <person name="Batzoglou S."/>
            <person name="Begun D."/>
            <person name="Bhutkar A."/>
            <person name="Blanco E."/>
            <person name="Bosak S.A."/>
            <person name="Bradley R.K."/>
            <person name="Brand A.D."/>
            <person name="Brent M.R."/>
            <person name="Brooks A.N."/>
            <person name="Brown R.H."/>
            <person name="Butlin R.K."/>
            <person name="Caggese C."/>
            <person name="Calvi B.R."/>
            <person name="Bernardo de Carvalho A."/>
            <person name="Caspi A."/>
            <person name="Castrezana S."/>
            <person name="Celniker S.E."/>
            <person name="Chang J.L."/>
            <person name="Chapple C."/>
            <person name="Chatterji S."/>
            <person name="Chinwalla A."/>
            <person name="Civetta A."/>
            <person name="Clifton S.W."/>
            <person name="Comeron J.M."/>
            <person name="Costello J.C."/>
            <person name="Coyne J.A."/>
            <person name="Daub J."/>
            <person name="David R.G."/>
            <person name="Delcher A.L."/>
            <person name="Delehaunty K."/>
            <person name="Do C.B."/>
            <person name="Ebling H."/>
            <person name="Edwards K."/>
            <person name="Eickbush T."/>
            <person name="Evans J.D."/>
            <person name="Filipski A."/>
            <person name="Findeiss S."/>
            <person name="Freyhult E."/>
            <person name="Fulton L."/>
            <person name="Fulton R."/>
            <person name="Garcia A.C."/>
            <person name="Gardiner A."/>
            <person name="Garfield D.A."/>
            <person name="Garvin B.E."/>
            <person name="Gibson G."/>
            <person name="Gilbert D."/>
            <person name="Gnerre S."/>
            <person name="Godfrey J."/>
            <person name="Good R."/>
            <person name="Gotea V."/>
            <person name="Gravely B."/>
            <person name="Greenberg A.J."/>
            <person name="Griffiths-Jones S."/>
            <person name="Gross S."/>
            <person name="Guigo R."/>
            <person name="Gustafson E.A."/>
            <person name="Haerty W."/>
            <person name="Hahn M.W."/>
            <person name="Halligan D.L."/>
            <person name="Halpern A.L."/>
            <person name="Halter G.M."/>
            <person name="Han M.V."/>
            <person name="Heger A."/>
            <person name="Hillier L."/>
            <person name="Hinrichs A.S."/>
            <person name="Holmes I."/>
            <person name="Hoskins R.A."/>
            <person name="Hubisz M.J."/>
            <person name="Hultmark D."/>
            <person name="Huntley M.A."/>
            <person name="Jaffe D.B."/>
            <person name="Jagadeeshan S."/>
            <person name="Jeck W.R."/>
            <person name="Johnson J."/>
            <person name="Jones C.D."/>
            <person name="Jordan W.C."/>
            <person name="Karpen G.H."/>
            <person name="Kataoka E."/>
            <person name="Keightley P.D."/>
            <person name="Kheradpour P."/>
            <person name="Kirkness E.F."/>
            <person name="Koerich L.B."/>
            <person name="Kristiansen K."/>
            <person name="Kudrna D."/>
            <person name="Kulathinal R.J."/>
            <person name="Kumar S."/>
            <person name="Kwok R."/>
            <person name="Lander E."/>
            <person name="Langley C.H."/>
            <person name="Lapoint R."/>
            <person name="Lazzaro B.P."/>
            <person name="Lee S.J."/>
            <person name="Levesque L."/>
            <person name="Li R."/>
            <person name="Lin C.F."/>
            <person name="Lin M.F."/>
            <person name="Lindblad-Toh K."/>
            <person name="Llopart A."/>
            <person name="Long M."/>
            <person name="Low L."/>
            <person name="Lozovsky E."/>
            <person name="Lu J."/>
            <person name="Luo M."/>
            <person name="Machado C.A."/>
            <person name="Makalowski W."/>
            <person name="Marzo M."/>
            <person name="Matsuda M."/>
            <person name="Matzkin L."/>
            <person name="McAllister B."/>
            <person name="McBride C.S."/>
            <person name="McKernan B."/>
            <person name="McKernan K."/>
            <person name="Mendez-Lago M."/>
            <person name="Minx P."/>
            <person name="Mollenhauer M.U."/>
            <person name="Montooth K."/>
            <person name="Mount S.M."/>
            <person name="Mu X."/>
            <person name="Myers E."/>
            <person name="Negre B."/>
            <person name="Newfeld S."/>
            <person name="Nielsen R."/>
            <person name="Noor M.A."/>
            <person name="O'Grady P."/>
            <person name="Pachter L."/>
            <person name="Papaceit M."/>
            <person name="Parisi M.J."/>
            <person name="Parisi M."/>
            <person name="Parts L."/>
            <person name="Pedersen J.S."/>
            <person name="Pesole G."/>
            <person name="Phillippy A.M."/>
            <person name="Ponting C.P."/>
            <person name="Pop M."/>
            <person name="Porcelli D."/>
            <person name="Powell J.R."/>
            <person name="Prohaska S."/>
            <person name="Pruitt K."/>
            <person name="Puig M."/>
            <person name="Quesneville H."/>
            <person name="Ram K.R."/>
            <person name="Rand D."/>
            <person name="Rasmussen M.D."/>
            <person name="Reed L.K."/>
            <person name="Reenan R."/>
            <person name="Reily A."/>
            <person name="Remington K.A."/>
            <person name="Rieger T.T."/>
            <person name="Ritchie M.G."/>
            <person name="Robin C."/>
            <person name="Rogers Y.H."/>
            <person name="Rohde C."/>
            <person name="Rozas J."/>
            <person name="Rubenfield M.J."/>
            <person name="Ruiz A."/>
            <person name="Russo S."/>
            <person name="Salzberg S.L."/>
            <person name="Sanchez-Gracia A."/>
            <person name="Saranga D.J."/>
            <person name="Sato H."/>
            <person name="Schaeffer S.W."/>
            <person name="Schatz M.C."/>
            <person name="Schlenke T."/>
            <person name="Schwartz R."/>
            <person name="Segarra C."/>
            <person name="Singh R.S."/>
            <person name="Sirot L."/>
            <person name="Sirota M."/>
            <person name="Sisneros N.B."/>
            <person name="Smith C.D."/>
            <person name="Smith T.F."/>
            <person name="Spieth J."/>
            <person name="Stage D.E."/>
            <person name="Stark A."/>
            <person name="Stephan W."/>
            <person name="Strausberg R.L."/>
            <person name="Strempel S."/>
            <person name="Sturgill D."/>
            <person name="Sutton G."/>
            <person name="Sutton G.G."/>
            <person name="Tao W."/>
            <person name="Teichmann S."/>
            <person name="Tobari Y.N."/>
            <person name="Tomimura Y."/>
            <person name="Tsolas J.M."/>
            <person name="Valente V.L."/>
            <person name="Venter E."/>
            <person name="Venter J.C."/>
            <person name="Vicario S."/>
            <person name="Vieira F.G."/>
            <person name="Vilella A.J."/>
            <person name="Villasante A."/>
            <person name="Walenz B."/>
            <person name="Wang J."/>
            <person name="Wasserman M."/>
            <person name="Watts T."/>
            <person name="Wilson D."/>
            <person name="Wilson R.K."/>
            <person name="Wing R.A."/>
            <person name="Wolfner M.F."/>
            <person name="Wong A."/>
            <person name="Wong G.K."/>
            <person name="Wu C.I."/>
            <person name="Wu G."/>
            <person name="Yamamoto D."/>
            <person name="Yang H.P."/>
            <person name="Yang S.P."/>
            <person name="Yorke J.A."/>
            <person name="Yoshida K."/>
            <person name="Zdobnov E."/>
            <person name="Zhang P."/>
            <person name="Zhang Y."/>
            <person name="Zimin A.V."/>
            <person name="Baldwin J."/>
            <person name="Abdouelleil A."/>
            <person name="Abdulkadir J."/>
            <person name="Abebe A."/>
            <person name="Abera B."/>
            <person name="Abreu J."/>
            <person name="Acer S.C."/>
            <person name="Aftuck L."/>
            <person name="Alexander A."/>
            <person name="An P."/>
            <person name="Anderson E."/>
            <person name="Anderson S."/>
            <person name="Arachi H."/>
            <person name="Azer M."/>
            <person name="Bachantsang P."/>
            <person name="Barry A."/>
            <person name="Bayul T."/>
            <person name="Berlin A."/>
            <person name="Bessette D."/>
            <person name="Bloom T."/>
            <person name="Blye J."/>
            <person name="Boguslavskiy L."/>
            <person name="Bonnet C."/>
            <person name="Boukhgalter B."/>
            <person name="Bourzgui I."/>
            <person name="Brown A."/>
            <person name="Cahill P."/>
            <person name="Channer S."/>
            <person name="Cheshatsang Y."/>
            <person name="Chuda L."/>
            <person name="Citroen M."/>
            <person name="Collymore A."/>
            <person name="Cooke P."/>
            <person name="Costello M."/>
            <person name="D'Aco K."/>
            <person name="Daza R."/>
            <person name="De Haan G."/>
            <person name="DeGray S."/>
            <person name="DeMaso C."/>
            <person name="Dhargay N."/>
            <person name="Dooley K."/>
            <person name="Dooley E."/>
            <person name="Doricent M."/>
            <person name="Dorje P."/>
            <person name="Dorjee K."/>
            <person name="Dupes A."/>
            <person name="Elong R."/>
            <person name="Falk J."/>
            <person name="Farina A."/>
            <person name="Faro S."/>
            <person name="Ferguson D."/>
            <person name="Fisher S."/>
            <person name="Foley C.D."/>
            <person name="Franke A."/>
            <person name="Friedrich D."/>
            <person name="Gadbois L."/>
            <person name="Gearin G."/>
            <person name="Gearin C.R."/>
            <person name="Giannoukos G."/>
            <person name="Goode T."/>
            <person name="Graham J."/>
            <person name="Grandbois E."/>
            <person name="Grewal S."/>
            <person name="Gyaltsen K."/>
            <person name="Hafez N."/>
            <person name="Hagos B."/>
            <person name="Hall J."/>
            <person name="Henson C."/>
            <person name="Hollinger A."/>
            <person name="Honan T."/>
            <person name="Huard M.D."/>
            <person name="Hughes L."/>
            <person name="Hurhula B."/>
            <person name="Husby M.E."/>
            <person name="Kamat A."/>
            <person name="Kanga B."/>
            <person name="Kashin S."/>
            <person name="Khazanovich D."/>
            <person name="Kisner P."/>
            <person name="Lance K."/>
            <person name="Lara M."/>
            <person name="Lee W."/>
            <person name="Lennon N."/>
            <person name="Letendre F."/>
            <person name="LeVine R."/>
            <person name="Lipovsky A."/>
            <person name="Liu X."/>
            <person name="Liu J."/>
            <person name="Liu S."/>
            <person name="Lokyitsang T."/>
            <person name="Lokyitsang Y."/>
            <person name="Lubonja R."/>
            <person name="Lui A."/>
            <person name="MacDonald P."/>
            <person name="Magnisalis V."/>
            <person name="Maru K."/>
            <person name="Matthews C."/>
            <person name="McCusker W."/>
            <person name="McDonough S."/>
            <person name="Mehta T."/>
            <person name="Meldrim J."/>
            <person name="Meneus L."/>
            <person name="Mihai O."/>
            <person name="Mihalev A."/>
            <person name="Mihova T."/>
            <person name="Mittelman R."/>
            <person name="Mlenga V."/>
            <person name="Montmayeur A."/>
            <person name="Mulrain L."/>
            <person name="Navidi A."/>
            <person name="Naylor J."/>
            <person name="Negash T."/>
            <person name="Nguyen T."/>
            <person name="Nguyen N."/>
            <person name="Nicol R."/>
            <person name="Norbu C."/>
            <person name="Norbu N."/>
            <person name="Novod N."/>
            <person name="O'Neill B."/>
            <person name="Osman S."/>
            <person name="Markiewicz E."/>
            <person name="Oyono O.L."/>
            <person name="Patti C."/>
            <person name="Phunkhang P."/>
            <person name="Pierre F."/>
            <person name="Priest M."/>
            <person name="Raghuraman S."/>
            <person name="Rege F."/>
            <person name="Reyes R."/>
            <person name="Rise C."/>
            <person name="Rogov P."/>
            <person name="Ross K."/>
            <person name="Ryan E."/>
            <person name="Settipalli S."/>
            <person name="Shea T."/>
            <person name="Sherpa N."/>
            <person name="Shi L."/>
            <person name="Shih D."/>
            <person name="Sparrow T."/>
            <person name="Spaulding J."/>
            <person name="Stalker J."/>
            <person name="Stange-Thomann N."/>
            <person name="Stavropoulos S."/>
            <person name="Stone C."/>
            <person name="Strader C."/>
            <person name="Tesfaye S."/>
            <person name="Thomson T."/>
            <person name="Thoulutsang Y."/>
            <person name="Thoulutsang D."/>
            <person name="Topham K."/>
            <person name="Topping I."/>
            <person name="Tsamla T."/>
            <person name="Vassiliev H."/>
            <person name="Vo A."/>
            <person name="Wangchuk T."/>
            <person name="Wangdi T."/>
            <person name="Weiand M."/>
            <person name="Wilkinson J."/>
            <person name="Wilson A."/>
            <person name="Yadav S."/>
            <person name="Young G."/>
            <person name="Yu Q."/>
            <person name="Zembek L."/>
            <person name="Zhong D."/>
            <person name="Zimmer A."/>
            <person name="Zwirko Z."/>
            <person name="Jaffe D.B."/>
            <person name="Alvarez P."/>
            <person name="Brockman W."/>
            <person name="Butler J."/>
            <person name="Chin C."/>
            <person name="Gnerre S."/>
            <person name="Grabherr M."/>
            <person name="Kleber M."/>
            <person name="Mauceli E."/>
            <person name="MacCallum I."/>
        </authorList>
    </citation>
    <scope>NUCLEOTIDE SEQUENCE [LARGE SCALE GENOMIC DNA]</scope>
    <source>
        <strain evidence="3">Tucson 14024-0371.13</strain>
    </source>
</reference>
<evidence type="ECO:0000256" key="1">
    <source>
        <dbReference type="SAM" id="SignalP"/>
    </source>
</evidence>
<accession>A0A0P8XU74</accession>
<dbReference type="PANTHER" id="PTHR20898:SF0">
    <property type="entry name" value="DAEDALUS ON 3-RELATED"/>
    <property type="match status" value="1"/>
</dbReference>
<proteinExistence type="predicted"/>
<dbReference type="InterPro" id="IPR010512">
    <property type="entry name" value="DUF1091"/>
</dbReference>
<dbReference type="EMBL" id="CH902623">
    <property type="protein sequence ID" value="KPU72869.1"/>
    <property type="molecule type" value="Genomic_DNA"/>
</dbReference>
<protein>
    <recommendedName>
        <fullName evidence="4">MD-2-related lipid-recognition domain-containing protein</fullName>
    </recommendedName>
</protein>
<feature type="chain" id="PRO_5006154149" description="MD-2-related lipid-recognition domain-containing protein" evidence="1">
    <location>
        <begin position="21"/>
        <end position="176"/>
    </location>
</feature>
<keyword evidence="3" id="KW-1185">Reference proteome</keyword>
<gene>
    <name evidence="2" type="primary">Dana\GF26850</name>
    <name evidence="2" type="ORF">GF26850</name>
</gene>
<keyword evidence="1" id="KW-0732">Signal</keyword>
<dbReference type="InParanoid" id="A0A0P8XU74"/>
<name>A0A0P8XU74_DROAN</name>
<dbReference type="Proteomes" id="UP000007801">
    <property type="component" value="Unassembled WGS sequence"/>
</dbReference>
<feature type="signal peptide" evidence="1">
    <location>
        <begin position="1"/>
        <end position="20"/>
    </location>
</feature>
<evidence type="ECO:0008006" key="4">
    <source>
        <dbReference type="Google" id="ProtNLM"/>
    </source>
</evidence>
<dbReference type="SMART" id="SM00697">
    <property type="entry name" value="DM8"/>
    <property type="match status" value="1"/>
</dbReference>
<evidence type="ECO:0000313" key="3">
    <source>
        <dbReference type="Proteomes" id="UP000007801"/>
    </source>
</evidence>
<sequence length="176" mass="20991">MVSVYPRIFFMLLFIQLVLCLVEFKNIKCDSLDSEFDAFEYCLLKSVNRSYKYLSLKVKLYKVPITKVKVNFALLKKFNGYKPFLYNITVDACKTLRNPKSNPIFGYFHDAFKTFSNMNHTCPFDHDLIVDKLNIKHMDNQFSRVLPFSHGEYLYHSEWYAHDIKRAIVEVYFNLY</sequence>
<dbReference type="OrthoDB" id="7789165at2759"/>
<evidence type="ECO:0000313" key="2">
    <source>
        <dbReference type="EMBL" id="KPU72869.1"/>
    </source>
</evidence>
<dbReference type="AlphaFoldDB" id="A0A0P8XU74"/>
<organism evidence="2 3">
    <name type="scientific">Drosophila ananassae</name>
    <name type="common">Fruit fly</name>
    <dbReference type="NCBI Taxonomy" id="7217"/>
    <lineage>
        <taxon>Eukaryota</taxon>
        <taxon>Metazoa</taxon>
        <taxon>Ecdysozoa</taxon>
        <taxon>Arthropoda</taxon>
        <taxon>Hexapoda</taxon>
        <taxon>Insecta</taxon>
        <taxon>Pterygota</taxon>
        <taxon>Neoptera</taxon>
        <taxon>Endopterygota</taxon>
        <taxon>Diptera</taxon>
        <taxon>Brachycera</taxon>
        <taxon>Muscomorpha</taxon>
        <taxon>Ephydroidea</taxon>
        <taxon>Drosophilidae</taxon>
        <taxon>Drosophila</taxon>
        <taxon>Sophophora</taxon>
    </lineage>
</organism>
<dbReference type="PANTHER" id="PTHR20898">
    <property type="entry name" value="DAEDALUS ON 3-RELATED-RELATED"/>
    <property type="match status" value="1"/>
</dbReference>